<sequence>MTKTNIKIVFANEAKADLRFIYERILEKTKSIVNATNVVTDILEASKKIHFVEQYQVDEFLGEPHRRIVVRHFKIIYKPVGNKEIRILQVFDTYQNPIKLRK</sequence>
<dbReference type="OrthoDB" id="981785at2"/>
<dbReference type="AlphaFoldDB" id="A0A1E5T7F2"/>
<dbReference type="EMBL" id="MDJD01000048">
    <property type="protein sequence ID" value="OEK07290.1"/>
    <property type="molecule type" value="Genomic_DNA"/>
</dbReference>
<organism evidence="1 2">
    <name type="scientific">Flavivirga aquatica</name>
    <dbReference type="NCBI Taxonomy" id="1849968"/>
    <lineage>
        <taxon>Bacteria</taxon>
        <taxon>Pseudomonadati</taxon>
        <taxon>Bacteroidota</taxon>
        <taxon>Flavobacteriia</taxon>
        <taxon>Flavobacteriales</taxon>
        <taxon>Flavobacteriaceae</taxon>
        <taxon>Flavivirga</taxon>
    </lineage>
</organism>
<evidence type="ECO:0000313" key="2">
    <source>
        <dbReference type="Proteomes" id="UP000095713"/>
    </source>
</evidence>
<dbReference type="STRING" id="1849968.A8C32_17785"/>
<name>A0A1E5T7F2_9FLAO</name>
<evidence type="ECO:0000313" key="1">
    <source>
        <dbReference type="EMBL" id="OEK07290.1"/>
    </source>
</evidence>
<dbReference type="RefSeq" id="WP_069830779.1">
    <property type="nucleotide sequence ID" value="NZ_MDJD01000048.1"/>
</dbReference>
<protein>
    <recommendedName>
        <fullName evidence="3">Plasmid stabilization protein</fullName>
    </recommendedName>
</protein>
<gene>
    <name evidence="1" type="ORF">A8C32_17785</name>
</gene>
<reference evidence="1 2" key="1">
    <citation type="submission" date="2016-05" db="EMBL/GenBank/DDBJ databases">
        <title>Draft Genome Sequence of Algibacter sp. Strain SK-16 Isolated from the Surface Water of Aburatsubo Inlet.</title>
        <authorList>
            <person name="Wong S.-K."/>
            <person name="Yoshizawa S."/>
            <person name="Nakajima Y."/>
            <person name="Ogura Y."/>
            <person name="Tetsuya H."/>
            <person name="Hamasaki K."/>
        </authorList>
    </citation>
    <scope>NUCLEOTIDE SEQUENCE [LARGE SCALE GENOMIC DNA]</scope>
    <source>
        <strain evidence="1 2">SK-16</strain>
    </source>
</reference>
<keyword evidence="2" id="KW-1185">Reference proteome</keyword>
<dbReference type="Gene3D" id="3.30.2310.20">
    <property type="entry name" value="RelE-like"/>
    <property type="match status" value="1"/>
</dbReference>
<proteinExistence type="predicted"/>
<dbReference type="Proteomes" id="UP000095713">
    <property type="component" value="Unassembled WGS sequence"/>
</dbReference>
<evidence type="ECO:0008006" key="3">
    <source>
        <dbReference type="Google" id="ProtNLM"/>
    </source>
</evidence>
<accession>A0A1E5T7F2</accession>
<dbReference type="InterPro" id="IPR035093">
    <property type="entry name" value="RelE/ParE_toxin_dom_sf"/>
</dbReference>
<comment type="caution">
    <text evidence="1">The sequence shown here is derived from an EMBL/GenBank/DDBJ whole genome shotgun (WGS) entry which is preliminary data.</text>
</comment>